<dbReference type="InterPro" id="IPR029071">
    <property type="entry name" value="Ubiquitin-like_domsf"/>
</dbReference>
<sequence>QIAASTGYEHIFKLKTTTSLRKLFYVYAETIGKEVDELKFIYEGQRLNPHNMPNTYEMENGGTLDTV</sequence>
<gene>
    <name evidence="2" type="ORF">EV420DRAFT_1224003</name>
</gene>
<name>A0AA39J590_ARMTA</name>
<dbReference type="Gene3D" id="3.10.20.90">
    <property type="entry name" value="Phosphatidylinositol 3-kinase Catalytic Subunit, Chain A, domain 1"/>
    <property type="match status" value="1"/>
</dbReference>
<organism evidence="2 3">
    <name type="scientific">Armillaria tabescens</name>
    <name type="common">Ringless honey mushroom</name>
    <name type="synonym">Agaricus tabescens</name>
    <dbReference type="NCBI Taxonomy" id="1929756"/>
    <lineage>
        <taxon>Eukaryota</taxon>
        <taxon>Fungi</taxon>
        <taxon>Dikarya</taxon>
        <taxon>Basidiomycota</taxon>
        <taxon>Agaricomycotina</taxon>
        <taxon>Agaricomycetes</taxon>
        <taxon>Agaricomycetidae</taxon>
        <taxon>Agaricales</taxon>
        <taxon>Marasmiineae</taxon>
        <taxon>Physalacriaceae</taxon>
        <taxon>Desarmillaria</taxon>
    </lineage>
</organism>
<dbReference type="CDD" id="cd01763">
    <property type="entry name" value="Ubl_SUMO_like"/>
    <property type="match status" value="1"/>
</dbReference>
<evidence type="ECO:0000313" key="3">
    <source>
        <dbReference type="Proteomes" id="UP001175211"/>
    </source>
</evidence>
<dbReference type="AlphaFoldDB" id="A0AA39J590"/>
<dbReference type="EMBL" id="JAUEPS010000144">
    <property type="protein sequence ID" value="KAK0435690.1"/>
    <property type="molecule type" value="Genomic_DNA"/>
</dbReference>
<dbReference type="SUPFAM" id="SSF54236">
    <property type="entry name" value="Ubiquitin-like"/>
    <property type="match status" value="1"/>
</dbReference>
<dbReference type="PROSITE" id="PS50053">
    <property type="entry name" value="UBIQUITIN_2"/>
    <property type="match status" value="1"/>
</dbReference>
<evidence type="ECO:0000313" key="2">
    <source>
        <dbReference type="EMBL" id="KAK0435690.1"/>
    </source>
</evidence>
<dbReference type="InterPro" id="IPR022617">
    <property type="entry name" value="Rad60/SUMO-like_dom"/>
</dbReference>
<dbReference type="Proteomes" id="UP001175211">
    <property type="component" value="Unassembled WGS sequence"/>
</dbReference>
<feature type="non-terminal residue" evidence="2">
    <location>
        <position position="1"/>
    </location>
</feature>
<dbReference type="GeneID" id="85350040"/>
<accession>A0AA39J590</accession>
<comment type="caution">
    <text evidence="2">The sequence shown here is derived from an EMBL/GenBank/DDBJ whole genome shotgun (WGS) entry which is preliminary data.</text>
</comment>
<feature type="domain" description="Ubiquitin-like" evidence="1">
    <location>
        <begin position="15"/>
        <end position="67"/>
    </location>
</feature>
<reference evidence="2" key="1">
    <citation type="submission" date="2023-06" db="EMBL/GenBank/DDBJ databases">
        <authorList>
            <consortium name="Lawrence Berkeley National Laboratory"/>
            <person name="Ahrendt S."/>
            <person name="Sahu N."/>
            <person name="Indic B."/>
            <person name="Wong-Bajracharya J."/>
            <person name="Merenyi Z."/>
            <person name="Ke H.-M."/>
            <person name="Monk M."/>
            <person name="Kocsube S."/>
            <person name="Drula E."/>
            <person name="Lipzen A."/>
            <person name="Balint B."/>
            <person name="Henrissat B."/>
            <person name="Andreopoulos B."/>
            <person name="Martin F.M."/>
            <person name="Harder C.B."/>
            <person name="Rigling D."/>
            <person name="Ford K.L."/>
            <person name="Foster G.D."/>
            <person name="Pangilinan J."/>
            <person name="Papanicolaou A."/>
            <person name="Barry K."/>
            <person name="LaButti K."/>
            <person name="Viragh M."/>
            <person name="Koriabine M."/>
            <person name="Yan M."/>
            <person name="Riley R."/>
            <person name="Champramary S."/>
            <person name="Plett K.L."/>
            <person name="Tsai I.J."/>
            <person name="Slot J."/>
            <person name="Sipos G."/>
            <person name="Plett J."/>
            <person name="Nagy L.G."/>
            <person name="Grigoriev I.V."/>
        </authorList>
    </citation>
    <scope>NUCLEOTIDE SEQUENCE</scope>
    <source>
        <strain evidence="2">CCBAS 213</strain>
    </source>
</reference>
<dbReference type="Pfam" id="PF11976">
    <property type="entry name" value="Rad60-SLD"/>
    <property type="match status" value="1"/>
</dbReference>
<feature type="non-terminal residue" evidence="2">
    <location>
        <position position="67"/>
    </location>
</feature>
<dbReference type="InterPro" id="IPR000626">
    <property type="entry name" value="Ubiquitin-like_dom"/>
</dbReference>
<evidence type="ECO:0000259" key="1">
    <source>
        <dbReference type="PROSITE" id="PS50053"/>
    </source>
</evidence>
<protein>
    <recommendedName>
        <fullName evidence="1">Ubiquitin-like domain-containing protein</fullName>
    </recommendedName>
</protein>
<proteinExistence type="predicted"/>
<keyword evidence="3" id="KW-1185">Reference proteome</keyword>
<dbReference type="RefSeq" id="XP_060322050.1">
    <property type="nucleotide sequence ID" value="XM_060466492.1"/>
</dbReference>